<keyword evidence="17" id="KW-0675">Receptor</keyword>
<dbReference type="InterPro" id="IPR001881">
    <property type="entry name" value="EGF-like_Ca-bd_dom"/>
</dbReference>
<evidence type="ECO:0000259" key="15">
    <source>
        <dbReference type="PROSITE" id="PS50041"/>
    </source>
</evidence>
<keyword evidence="9 13" id="KW-0472">Membrane</keyword>
<evidence type="ECO:0000256" key="4">
    <source>
        <dbReference type="ARBA" id="ARBA00022692"/>
    </source>
</evidence>
<dbReference type="PROSITE" id="PS50041">
    <property type="entry name" value="C_TYPE_LECTIN_2"/>
    <property type="match status" value="1"/>
</dbReference>
<feature type="region of interest" description="Disordered" evidence="12">
    <location>
        <begin position="502"/>
        <end position="576"/>
    </location>
</feature>
<dbReference type="Pfam" id="PF00059">
    <property type="entry name" value="Lectin_C"/>
    <property type="match status" value="1"/>
</dbReference>
<reference evidence="17" key="1">
    <citation type="submission" date="2025-08" db="UniProtKB">
        <authorList>
            <consortium name="RefSeq"/>
        </authorList>
    </citation>
    <scope>IDENTIFICATION</scope>
</reference>
<feature type="domain" description="EGF-like" evidence="14">
    <location>
        <begin position="342"/>
        <end position="384"/>
    </location>
</feature>
<dbReference type="InterPro" id="IPR016187">
    <property type="entry name" value="CTDL_fold"/>
</dbReference>
<dbReference type="InterPro" id="IPR049883">
    <property type="entry name" value="NOTCH1_EGF-like"/>
</dbReference>
<dbReference type="PROSITE" id="PS01186">
    <property type="entry name" value="EGF_2"/>
    <property type="match status" value="3"/>
</dbReference>
<feature type="transmembrane region" description="Helical" evidence="13">
    <location>
        <begin position="613"/>
        <end position="637"/>
    </location>
</feature>
<evidence type="ECO:0000256" key="9">
    <source>
        <dbReference type="ARBA" id="ARBA00023136"/>
    </source>
</evidence>
<keyword evidence="5" id="KW-0732">Signal</keyword>
<evidence type="ECO:0000256" key="8">
    <source>
        <dbReference type="ARBA" id="ARBA00022989"/>
    </source>
</evidence>
<proteinExistence type="predicted"/>
<dbReference type="SUPFAM" id="SSF57184">
    <property type="entry name" value="Growth factor receptor domain"/>
    <property type="match status" value="1"/>
</dbReference>
<dbReference type="InterPro" id="IPR051505">
    <property type="entry name" value="C-type_lectin_domain"/>
</dbReference>
<feature type="domain" description="EGF-like" evidence="14">
    <location>
        <begin position="422"/>
        <end position="463"/>
    </location>
</feature>
<dbReference type="InterPro" id="IPR009030">
    <property type="entry name" value="Growth_fac_rcpt_cys_sf"/>
</dbReference>
<feature type="domain" description="C-type lectin" evidence="15">
    <location>
        <begin position="73"/>
        <end position="207"/>
    </location>
</feature>
<dbReference type="Pfam" id="PF07645">
    <property type="entry name" value="EGF_CA"/>
    <property type="match status" value="3"/>
</dbReference>
<evidence type="ECO:0000256" key="11">
    <source>
        <dbReference type="PROSITE-ProRule" id="PRU00076"/>
    </source>
</evidence>
<dbReference type="InterPro" id="IPR001304">
    <property type="entry name" value="C-type_lectin-like"/>
</dbReference>
<keyword evidence="2 11" id="KW-0245">EGF-like domain</keyword>
<evidence type="ECO:0000256" key="3">
    <source>
        <dbReference type="ARBA" id="ARBA00022553"/>
    </source>
</evidence>
<dbReference type="RefSeq" id="XP_004717005.2">
    <property type="nucleotide sequence ID" value="XM_004716948.2"/>
</dbReference>
<keyword evidence="7" id="KW-0677">Repeat</keyword>
<dbReference type="SMART" id="SM00181">
    <property type="entry name" value="EGF"/>
    <property type="match status" value="5"/>
</dbReference>
<evidence type="ECO:0000256" key="2">
    <source>
        <dbReference type="ARBA" id="ARBA00022536"/>
    </source>
</evidence>
<keyword evidence="3" id="KW-0597">Phosphoprotein</keyword>
<keyword evidence="6" id="KW-0430">Lectin</keyword>
<dbReference type="InterPro" id="IPR016186">
    <property type="entry name" value="C-type_lectin-like/link_sf"/>
</dbReference>
<evidence type="ECO:0000256" key="10">
    <source>
        <dbReference type="ARBA" id="ARBA00023157"/>
    </source>
</evidence>
<dbReference type="CDD" id="cd00054">
    <property type="entry name" value="EGF_CA"/>
    <property type="match status" value="3"/>
</dbReference>
<dbReference type="SMART" id="SM00179">
    <property type="entry name" value="EGF_CA"/>
    <property type="match status" value="5"/>
</dbReference>
<evidence type="ECO:0000256" key="12">
    <source>
        <dbReference type="SAM" id="MobiDB-lite"/>
    </source>
</evidence>
<evidence type="ECO:0000256" key="5">
    <source>
        <dbReference type="ARBA" id="ARBA00022729"/>
    </source>
</evidence>
<sequence length="683" mass="72523">MRLGAGGRDESAAFVSCAPERLWPGVSLSPRTAGSPDSNGMALSPGWLLLLLPLPLLARPGVRADTAEAVVCAGAACFTAHWGKLSAEEAQLNCSTNGGNLATVRSAEEARYIQEALAQLLLPEAPLTARMAKFWIGLQREKGKCLDANLPLKGFSWIGGGENTSYTNWYKEPKGTCISKRCVSLALDLSLLPSRTSHLPTWSEGPCGNSGSPGSNIEGFVCKFSFRGMCRPLALGGPGQISYTTPFGASSSSLDAVPFASIATVACGEEGKNGSNYFQCREKGSKLFDWDTSGPLCVNSKLGCSFNNGGCQQECFEGLDGSFNCGCLPGYQLLEDMVTCASRNPCSSNPCRGIATCEPKPTWESYGCSCPLGYQLDPSKLGCSDIDECQASPCPQVCINTPGSFHCACWVGYEPGEGTCQDIDECVPGQNPCDQNCTNTYGSFHCSCEEGYVLAGEDGTQCQDIDECTSPGAEHCGEQCFNVPGSFHCGCLPGWERSPDGVSCTLSHGSPEPPVGGPTSQGEDQRSTTPSAKTSSTPKSSEDVYEEEPITERPSLQSNTFITHVPPKTMASSGSPIIRVEPSMSYPITVAGHAEPAGEDLIREDSPNGQKLLLYYILGTVVAILLLLALALGLLIYRKRKASRAEKKENKVPSATDSYAWVAERAEPRATKNQYSPSPGTDC</sequence>
<organism evidence="16 17">
    <name type="scientific">Echinops telfairi</name>
    <name type="common">Lesser hedgehog tenrec</name>
    <dbReference type="NCBI Taxonomy" id="9371"/>
    <lineage>
        <taxon>Eukaryota</taxon>
        <taxon>Metazoa</taxon>
        <taxon>Chordata</taxon>
        <taxon>Craniata</taxon>
        <taxon>Vertebrata</taxon>
        <taxon>Euteleostomi</taxon>
        <taxon>Mammalia</taxon>
        <taxon>Eutheria</taxon>
        <taxon>Afrotheria</taxon>
        <taxon>Tenrecidae</taxon>
        <taxon>Tenrecinae</taxon>
        <taxon>Echinops</taxon>
    </lineage>
</organism>
<protein>
    <submittedName>
        <fullName evidence="17">Complement component C1q receptor isoform X1</fullName>
    </submittedName>
</protein>
<feature type="compositionally biased region" description="Low complexity" evidence="12">
    <location>
        <begin position="527"/>
        <end position="539"/>
    </location>
</feature>
<feature type="disulfide bond" evidence="11">
    <location>
        <begin position="351"/>
        <end position="368"/>
    </location>
</feature>
<dbReference type="InterPro" id="IPR018097">
    <property type="entry name" value="EGF_Ca-bd_CS"/>
</dbReference>
<evidence type="ECO:0000313" key="17">
    <source>
        <dbReference type="RefSeq" id="XP_004717005.2"/>
    </source>
</evidence>
<dbReference type="PROSITE" id="PS50026">
    <property type="entry name" value="EGF_3"/>
    <property type="match status" value="3"/>
</dbReference>
<dbReference type="Gene3D" id="2.10.25.10">
    <property type="entry name" value="Laminin"/>
    <property type="match status" value="5"/>
</dbReference>
<keyword evidence="10 11" id="KW-1015">Disulfide bond</keyword>
<keyword evidence="8 13" id="KW-1133">Transmembrane helix</keyword>
<gene>
    <name evidence="17" type="primary">CD93</name>
</gene>
<dbReference type="GeneID" id="101659087"/>
<comment type="caution">
    <text evidence="11">Lacks conserved residue(s) required for the propagation of feature annotation.</text>
</comment>
<dbReference type="PROSITE" id="PS01187">
    <property type="entry name" value="EGF_CA"/>
    <property type="match status" value="2"/>
</dbReference>
<evidence type="ECO:0000256" key="1">
    <source>
        <dbReference type="ARBA" id="ARBA00004479"/>
    </source>
</evidence>
<name>A0ABM0J851_ECHTE</name>
<dbReference type="SUPFAM" id="SSF57196">
    <property type="entry name" value="EGF/Laminin"/>
    <property type="match status" value="2"/>
</dbReference>
<evidence type="ECO:0000313" key="16">
    <source>
        <dbReference type="Proteomes" id="UP000694863"/>
    </source>
</evidence>
<evidence type="ECO:0000256" key="6">
    <source>
        <dbReference type="ARBA" id="ARBA00022734"/>
    </source>
</evidence>
<dbReference type="InterPro" id="IPR000742">
    <property type="entry name" value="EGF"/>
</dbReference>
<feature type="domain" description="EGF-like" evidence="14">
    <location>
        <begin position="385"/>
        <end position="421"/>
    </location>
</feature>
<keyword evidence="4 13" id="KW-0812">Transmembrane</keyword>
<evidence type="ECO:0000256" key="7">
    <source>
        <dbReference type="ARBA" id="ARBA00022737"/>
    </source>
</evidence>
<accession>A0ABM0J851</accession>
<dbReference type="Proteomes" id="UP000694863">
    <property type="component" value="Unplaced"/>
</dbReference>
<dbReference type="InterPro" id="IPR000152">
    <property type="entry name" value="EGF-type_Asp/Asn_hydroxyl_site"/>
</dbReference>
<dbReference type="PANTHER" id="PTHR14789">
    <property type="entry name" value="CHONDROLECTIN VARIANT CHODLFDELTAE"/>
    <property type="match status" value="1"/>
</dbReference>
<dbReference type="Gene3D" id="3.10.100.10">
    <property type="entry name" value="Mannose-Binding Protein A, subunit A"/>
    <property type="match status" value="1"/>
</dbReference>
<evidence type="ECO:0000259" key="14">
    <source>
        <dbReference type="PROSITE" id="PS50026"/>
    </source>
</evidence>
<dbReference type="PANTHER" id="PTHR14789:SF8">
    <property type="entry name" value="C-TYPE LECTIN DOMAIN FAMILY 14 MEMBER A PRECURSOR-RELATED"/>
    <property type="match status" value="1"/>
</dbReference>
<evidence type="ECO:0000256" key="13">
    <source>
        <dbReference type="SAM" id="Phobius"/>
    </source>
</evidence>
<dbReference type="SUPFAM" id="SSF56436">
    <property type="entry name" value="C-type lectin-like"/>
    <property type="match status" value="1"/>
</dbReference>
<dbReference type="SMART" id="SM00034">
    <property type="entry name" value="CLECT"/>
    <property type="match status" value="1"/>
</dbReference>
<keyword evidence="16" id="KW-1185">Reference proteome</keyword>
<dbReference type="PROSITE" id="PS00010">
    <property type="entry name" value="ASX_HYDROXYL"/>
    <property type="match status" value="2"/>
</dbReference>
<comment type="subcellular location">
    <subcellularLocation>
        <location evidence="1">Membrane</location>
        <topology evidence="1">Single-pass type I membrane protein</topology>
    </subcellularLocation>
</comment>